<dbReference type="Gene3D" id="3.40.1370.10">
    <property type="match status" value="1"/>
</dbReference>
<dbReference type="SUPFAM" id="SSF47781">
    <property type="entry name" value="RuvA domain 2-like"/>
    <property type="match status" value="1"/>
</dbReference>
<evidence type="ECO:0000256" key="5">
    <source>
        <dbReference type="ARBA" id="ARBA00035462"/>
    </source>
</evidence>
<proteinExistence type="inferred from homology"/>
<dbReference type="Proteomes" id="UP000034508">
    <property type="component" value="Unassembled WGS sequence"/>
</dbReference>
<name>A0A0G0FWI8_9BACT</name>
<evidence type="ECO:0000256" key="4">
    <source>
        <dbReference type="ARBA" id="ARBA00035244"/>
    </source>
</evidence>
<dbReference type="InterPro" id="IPR010994">
    <property type="entry name" value="RuvA_2-like"/>
</dbReference>
<comment type="similarity">
    <text evidence="1">Belongs to the universal ribosomal protein uL4 family.</text>
</comment>
<dbReference type="Pfam" id="PF00573">
    <property type="entry name" value="Ribosomal_L4"/>
    <property type="match status" value="1"/>
</dbReference>
<evidence type="ECO:0000256" key="2">
    <source>
        <dbReference type="ARBA" id="ARBA00022980"/>
    </source>
</evidence>
<dbReference type="GO" id="GO:1990904">
    <property type="term" value="C:ribonucleoprotein complex"/>
    <property type="evidence" value="ECO:0007669"/>
    <property type="project" value="UniProtKB-KW"/>
</dbReference>
<dbReference type="GO" id="GO:0005840">
    <property type="term" value="C:ribosome"/>
    <property type="evidence" value="ECO:0007669"/>
    <property type="project" value="UniProtKB-KW"/>
</dbReference>
<keyword evidence="2 6" id="KW-0689">Ribosomal protein</keyword>
<comment type="caution">
    <text evidence="6">The sequence shown here is derived from an EMBL/GenBank/DDBJ whole genome shotgun (WGS) entry which is preliminary data.</text>
</comment>
<dbReference type="InterPro" id="IPR002136">
    <property type="entry name" value="Ribosomal_uL4"/>
</dbReference>
<gene>
    <name evidence="6" type="ORF">US31_C0007G0001</name>
</gene>
<dbReference type="EMBL" id="LBSM01000007">
    <property type="protein sequence ID" value="KKQ18195.1"/>
    <property type="molecule type" value="Genomic_DNA"/>
</dbReference>
<evidence type="ECO:0000256" key="1">
    <source>
        <dbReference type="ARBA" id="ARBA00010528"/>
    </source>
</evidence>
<keyword evidence="3" id="KW-0687">Ribonucleoprotein</keyword>
<feature type="non-terminal residue" evidence="6">
    <location>
        <position position="1"/>
    </location>
</feature>
<dbReference type="InterPro" id="IPR023574">
    <property type="entry name" value="Ribosomal_uL4_dom_sf"/>
</dbReference>
<dbReference type="SUPFAM" id="SSF52166">
    <property type="entry name" value="Ribosomal protein L4"/>
    <property type="match status" value="1"/>
</dbReference>
<reference evidence="6 7" key="1">
    <citation type="journal article" date="2015" name="Nature">
        <title>rRNA introns, odd ribosomes, and small enigmatic genomes across a large radiation of phyla.</title>
        <authorList>
            <person name="Brown C.T."/>
            <person name="Hug L.A."/>
            <person name="Thomas B.C."/>
            <person name="Sharon I."/>
            <person name="Castelle C.J."/>
            <person name="Singh A."/>
            <person name="Wilkins M.J."/>
            <person name="Williams K.H."/>
            <person name="Banfield J.F."/>
        </authorList>
    </citation>
    <scope>NUCLEOTIDE SEQUENCE [LARGE SCALE GENOMIC DNA]</scope>
</reference>
<dbReference type="PANTHER" id="PTHR10746">
    <property type="entry name" value="50S RIBOSOMAL PROTEIN L4"/>
    <property type="match status" value="1"/>
</dbReference>
<sequence length="141" mass="15679">KESELYLFELLISVSGIGPRAAMGILSVGEIEMLQKAIFMALSEKIKNNKFIVTETLKLAKISTKEVQSFLEKLPIEEGKILTILSETNVNFELSVANLSYLKVIQAQNINILDILKYDYILTDVAGVEALEKIFAGRKNG</sequence>
<dbReference type="GO" id="GO:0003735">
    <property type="term" value="F:structural constituent of ribosome"/>
    <property type="evidence" value="ECO:0007669"/>
    <property type="project" value="InterPro"/>
</dbReference>
<accession>A0A0G0FWI8</accession>
<organism evidence="6 7">
    <name type="scientific">Berkelbacteria bacterium GW2011_GWA1_36_9</name>
    <dbReference type="NCBI Taxonomy" id="1618331"/>
    <lineage>
        <taxon>Bacteria</taxon>
        <taxon>Candidatus Berkelbacteria</taxon>
    </lineage>
</organism>
<dbReference type="PANTHER" id="PTHR10746:SF6">
    <property type="entry name" value="LARGE RIBOSOMAL SUBUNIT PROTEIN UL4M"/>
    <property type="match status" value="1"/>
</dbReference>
<dbReference type="PATRIC" id="fig|1618331.3.peg.477"/>
<evidence type="ECO:0000256" key="3">
    <source>
        <dbReference type="ARBA" id="ARBA00023274"/>
    </source>
</evidence>
<evidence type="ECO:0000313" key="6">
    <source>
        <dbReference type="EMBL" id="KKQ18195.1"/>
    </source>
</evidence>
<dbReference type="AlphaFoldDB" id="A0A0G0FWI8"/>
<dbReference type="InterPro" id="IPR013005">
    <property type="entry name" value="Ribosomal_uL4-like"/>
</dbReference>
<evidence type="ECO:0000313" key="7">
    <source>
        <dbReference type="Proteomes" id="UP000034508"/>
    </source>
</evidence>
<dbReference type="GO" id="GO:0006412">
    <property type="term" value="P:translation"/>
    <property type="evidence" value="ECO:0007669"/>
    <property type="project" value="InterPro"/>
</dbReference>
<protein>
    <recommendedName>
        <fullName evidence="4">Large ribosomal subunit protein uL4</fullName>
    </recommendedName>
    <alternativeName>
        <fullName evidence="5">50S ribosomal protein L4</fullName>
    </alternativeName>
</protein>